<evidence type="ECO:0000313" key="4">
    <source>
        <dbReference type="EMBL" id="SEN71999.1"/>
    </source>
</evidence>
<dbReference type="InterPro" id="IPR027417">
    <property type="entry name" value="P-loop_NTPase"/>
</dbReference>
<dbReference type="PIRSF" id="PIRSF004776">
    <property type="entry name" value="NadR_NMNAT/RNK"/>
    <property type="match status" value="1"/>
</dbReference>
<dbReference type="NCBIfam" id="TIGR00125">
    <property type="entry name" value="cyt_tran_rel"/>
    <property type="match status" value="1"/>
</dbReference>
<dbReference type="PANTHER" id="PTHR37512">
    <property type="entry name" value="TRIFUNCTIONAL NAD BIOSYNTHESIS/REGULATOR PROTEIN NADR"/>
    <property type="match status" value="1"/>
</dbReference>
<dbReference type="EMBL" id="FODJ01000001">
    <property type="protein sequence ID" value="SEN71999.1"/>
    <property type="molecule type" value="Genomic_DNA"/>
</dbReference>
<dbReference type="Gene3D" id="3.40.50.620">
    <property type="entry name" value="HUPs"/>
    <property type="match status" value="1"/>
</dbReference>
<evidence type="ECO:0000256" key="1">
    <source>
        <dbReference type="PIRSR" id="PIRSR004776-1"/>
    </source>
</evidence>
<dbReference type="Gene3D" id="3.40.50.300">
    <property type="entry name" value="P-loop containing nucleotide triphosphate hydrolases"/>
    <property type="match status" value="1"/>
</dbReference>
<dbReference type="InterPro" id="IPR052735">
    <property type="entry name" value="NAD_biosynth-regulator"/>
</dbReference>
<dbReference type="InterPro" id="IPR038727">
    <property type="entry name" value="NadR/Ttd14_AAA_dom"/>
</dbReference>
<evidence type="ECO:0000259" key="2">
    <source>
        <dbReference type="Pfam" id="PF01467"/>
    </source>
</evidence>
<feature type="binding site" evidence="1">
    <location>
        <position position="25"/>
    </location>
    <ligand>
        <name>NAD(+)</name>
        <dbReference type="ChEBI" id="CHEBI:57540"/>
        <label>1</label>
    </ligand>
</feature>
<dbReference type="InterPro" id="IPR016429">
    <property type="entry name" value="NAD_NadR"/>
</dbReference>
<gene>
    <name evidence="4" type="ORF">SAMN04488134_101727</name>
</gene>
<dbReference type="AlphaFoldDB" id="A0A1H8IUG8"/>
<dbReference type="OrthoDB" id="9802794at2"/>
<name>A0A1H8IUG8_9BACI</name>
<organism evidence="4 5">
    <name type="scientific">Amphibacillus marinus</name>
    <dbReference type="NCBI Taxonomy" id="872970"/>
    <lineage>
        <taxon>Bacteria</taxon>
        <taxon>Bacillati</taxon>
        <taxon>Bacillota</taxon>
        <taxon>Bacilli</taxon>
        <taxon>Bacillales</taxon>
        <taxon>Bacillaceae</taxon>
        <taxon>Amphibacillus</taxon>
    </lineage>
</organism>
<keyword evidence="1" id="KW-0547">Nucleotide-binding</keyword>
<feature type="domain" description="NadR/Ttd14 AAA" evidence="3">
    <location>
        <begin position="176"/>
        <end position="338"/>
    </location>
</feature>
<feature type="domain" description="Cytidyltransferase-like" evidence="2">
    <location>
        <begin position="17"/>
        <end position="155"/>
    </location>
</feature>
<dbReference type="InterPro" id="IPR004821">
    <property type="entry name" value="Cyt_trans-like"/>
</dbReference>
<keyword evidence="4" id="KW-0808">Transferase</keyword>
<dbReference type="GO" id="GO:0050262">
    <property type="term" value="F:ribosylnicotinamide kinase activity"/>
    <property type="evidence" value="ECO:0007669"/>
    <property type="project" value="InterPro"/>
</dbReference>
<dbReference type="STRING" id="872970.SAMN04488134_101727"/>
<dbReference type="GO" id="GO:0000309">
    <property type="term" value="F:nicotinamide-nucleotide adenylyltransferase activity"/>
    <property type="evidence" value="ECO:0007669"/>
    <property type="project" value="InterPro"/>
</dbReference>
<evidence type="ECO:0000313" key="5">
    <source>
        <dbReference type="Proteomes" id="UP000199300"/>
    </source>
</evidence>
<dbReference type="PANTHER" id="PTHR37512:SF1">
    <property type="entry name" value="NADR_TTD14 AAA DOMAIN-CONTAINING PROTEIN"/>
    <property type="match status" value="1"/>
</dbReference>
<evidence type="ECO:0000259" key="3">
    <source>
        <dbReference type="Pfam" id="PF13521"/>
    </source>
</evidence>
<dbReference type="RefSeq" id="WP_091494886.1">
    <property type="nucleotide sequence ID" value="NZ_FODJ01000001.1"/>
</dbReference>
<dbReference type="GO" id="GO:0000166">
    <property type="term" value="F:nucleotide binding"/>
    <property type="evidence" value="ECO:0007669"/>
    <property type="project" value="UniProtKB-KW"/>
</dbReference>
<proteinExistence type="predicted"/>
<keyword evidence="5" id="KW-1185">Reference proteome</keyword>
<keyword evidence="4" id="KW-0548">Nucleotidyltransferase</keyword>
<protein>
    <submittedName>
        <fullName evidence="4">Nicotinamide-nucleotide adenylyltransferase, NadR type</fullName>
    </submittedName>
</protein>
<dbReference type="GO" id="GO:0009435">
    <property type="term" value="P:NAD+ biosynthetic process"/>
    <property type="evidence" value="ECO:0007669"/>
    <property type="project" value="InterPro"/>
</dbReference>
<dbReference type="SUPFAM" id="SSF52540">
    <property type="entry name" value="P-loop containing nucleoside triphosphate hydrolases"/>
    <property type="match status" value="1"/>
</dbReference>
<dbReference type="InterPro" id="IPR014729">
    <property type="entry name" value="Rossmann-like_a/b/a_fold"/>
</dbReference>
<dbReference type="Pfam" id="PF01467">
    <property type="entry name" value="CTP_transf_like"/>
    <property type="match status" value="1"/>
</dbReference>
<sequence>MGNLYKSKLTGKSLGVIFGTFAPMHLGHYNNIMRAKRENDACLVVVSGYTGDRGDAIGLNRTKRFRYIRELFAEDENIYVAQLDESQIKRYPHGWAEWLVKMNQLKDSATEEVPERVTWYVGEPEYKEELDKRTNDQIVLLDRSSLPISASMIRSNPLKYWDYIVRTFRRHFSINILVMGSASTGKTTLVRDIARSFGSPYTDEYARTYEEESNVRDEELVANDFHYIASGQFDNNKKTIMSPSNNGMFFADTDVAVTKCYSKKYLPGEDHEKLIPFYDLLAEKEKWDIIIVIPPVTKYVDDQFRDMSHADEETRQEMHDLMMAEITYQGWEDKVIMLNPSFDQQASYDKEGFYARYTEARKVVKNYILDNYQIELP</sequence>
<dbReference type="Proteomes" id="UP000199300">
    <property type="component" value="Unassembled WGS sequence"/>
</dbReference>
<dbReference type="SUPFAM" id="SSF52374">
    <property type="entry name" value="Nucleotidylyl transferase"/>
    <property type="match status" value="1"/>
</dbReference>
<feature type="binding site" evidence="1">
    <location>
        <begin position="85"/>
        <end position="98"/>
    </location>
    <ligand>
        <name>NAD(+)</name>
        <dbReference type="ChEBI" id="CHEBI:57540"/>
        <label>1</label>
    </ligand>
</feature>
<accession>A0A1H8IUG8</accession>
<feature type="binding site" evidence="1">
    <location>
        <begin position="18"/>
        <end position="21"/>
    </location>
    <ligand>
        <name>NAD(+)</name>
        <dbReference type="ChEBI" id="CHEBI:57540"/>
        <label>1</label>
    </ligand>
</feature>
<dbReference type="Pfam" id="PF13521">
    <property type="entry name" value="AAA_28"/>
    <property type="match status" value="1"/>
</dbReference>
<reference evidence="4 5" key="1">
    <citation type="submission" date="2016-10" db="EMBL/GenBank/DDBJ databases">
        <authorList>
            <person name="de Groot N.N."/>
        </authorList>
    </citation>
    <scope>NUCLEOTIDE SEQUENCE [LARGE SCALE GENOMIC DNA]</scope>
    <source>
        <strain evidence="4 5">CGMCC 1.10434</strain>
    </source>
</reference>